<name>A0A0A0VGL7_9VIRU</name>
<organism evidence="2 3">
    <name type="scientific">common midwife toad virus-NL</name>
    <dbReference type="NCBI Taxonomy" id="2849710"/>
    <lineage>
        <taxon>Viruses</taxon>
        <taxon>Varidnaviria</taxon>
        <taxon>Bamfordvirae</taxon>
        <taxon>Nucleocytoviricota</taxon>
        <taxon>Megaviricetes</taxon>
        <taxon>Pimascovirales</taxon>
        <taxon>Pimascovirales incertae sedis</taxon>
        <taxon>Iridoviridae</taxon>
        <taxon>Alphairidovirinae</taxon>
        <taxon>Ranavirus</taxon>
        <taxon>Ranavirus alytes1</taxon>
        <taxon>Common midwife toad virus</taxon>
    </lineage>
</organism>
<feature type="region of interest" description="Disordered" evidence="1">
    <location>
        <begin position="222"/>
        <end position="290"/>
    </location>
</feature>
<keyword evidence="3" id="KW-1185">Reference proteome</keyword>
<protein>
    <recommendedName>
        <fullName evidence="4">40 kDa protein</fullName>
    </recommendedName>
</protein>
<evidence type="ECO:0000313" key="2">
    <source>
        <dbReference type="EMBL" id="AIW68547.1"/>
    </source>
</evidence>
<evidence type="ECO:0008006" key="4">
    <source>
        <dbReference type="Google" id="ProtNLM"/>
    </source>
</evidence>
<feature type="region of interest" description="Disordered" evidence="1">
    <location>
        <begin position="325"/>
        <end position="379"/>
    </location>
</feature>
<feature type="region of interest" description="Disordered" evidence="1">
    <location>
        <begin position="185"/>
        <end position="204"/>
    </location>
</feature>
<sequence>MLPQNSQVVHGVQDGPPVGPQPAQALLKVPVDVRRQAQAGPLAGVEPRPRLGVGAHHTPGVPVPLILGAVQHVHLLPGPRGQRLGHPLDVVHPLAQHQPLYVGPEEHPVGQGGVPLGVLGLGLDHRVPVHLARDLAKLGLYVHARAEYLHLVGPGADPVHRAVLPAEKGPQRRVVVVIPHGCSAQTQQVRGSHRQEDPTRHGGRQLVGLIHNQEKLCGRVLGLDPPVSQRSRTRHVQVPGQGVRRRGAGCKDPRVRKEPGRRVPPLSRQHPPVCQDEGGQPQPPPQLQGHEGLAEAGRALEHAVPLGGDVAPGLLQDPFLVRSGRDGAPLPGGAVSGRRFASQDPGTPGKGDVGLSPGREGKQVRSPRAGHVSIYRVEP</sequence>
<feature type="compositionally biased region" description="Low complexity" evidence="1">
    <location>
        <begin position="7"/>
        <end position="20"/>
    </location>
</feature>
<accession>A0A0A0VGL7</accession>
<proteinExistence type="predicted"/>
<dbReference type="OrthoDB" id="4536at10239"/>
<feature type="compositionally biased region" description="Basic and acidic residues" evidence="1">
    <location>
        <begin position="249"/>
        <end position="261"/>
    </location>
</feature>
<dbReference type="Proteomes" id="UP000146922">
    <property type="component" value="Segment"/>
</dbReference>
<feature type="region of interest" description="Disordered" evidence="1">
    <location>
        <begin position="1"/>
        <end position="20"/>
    </location>
</feature>
<dbReference type="EMBL" id="KP056312">
    <property type="protein sequence ID" value="AIW68547.1"/>
    <property type="molecule type" value="Genomic_DNA"/>
</dbReference>
<evidence type="ECO:0000313" key="3">
    <source>
        <dbReference type="Proteomes" id="UP000146922"/>
    </source>
</evidence>
<reference evidence="2 3" key="1">
    <citation type="submission" date="2014-10" db="EMBL/GenBank/DDBJ databases">
        <authorList>
            <person name="van Beurden S.J."/>
            <person name="Hughes J."/>
            <person name="Saucedo B."/>
            <person name="Rijks J."/>
            <person name="Kik M."/>
            <person name="Haenen O.L.M."/>
            <person name="Engelsma M.Y."/>
            <person name="Grone A."/>
            <person name="Verheije H."/>
            <person name="Wilkie G."/>
        </authorList>
    </citation>
    <scope>NUCLEOTIDE SEQUENCE [LARGE SCALE GENOMIC DNA]</scope>
    <source>
        <strain evidence="2">Pelophylax kl. esculentus/2013/NL</strain>
    </source>
</reference>
<evidence type="ECO:0000256" key="1">
    <source>
        <dbReference type="SAM" id="MobiDB-lite"/>
    </source>
</evidence>